<accession>A0A1V3L1Q0</accession>
<comment type="caution">
    <text evidence="1">The sequence shown here is derived from an EMBL/GenBank/DDBJ whole genome shotgun (WGS) entry which is preliminary data.</text>
</comment>
<name>A0A1V3L1Q0_9PAST</name>
<dbReference type="RefSeq" id="WP_077476895.1">
    <property type="nucleotide sequence ID" value="NZ_MLAH01000062.1"/>
</dbReference>
<evidence type="ECO:0000313" key="2">
    <source>
        <dbReference type="Proteomes" id="UP000189549"/>
    </source>
</evidence>
<organism evidence="1 2">
    <name type="scientific">Rodentibacter ratti</name>
    <dbReference type="NCBI Taxonomy" id="1906745"/>
    <lineage>
        <taxon>Bacteria</taxon>
        <taxon>Pseudomonadati</taxon>
        <taxon>Pseudomonadota</taxon>
        <taxon>Gammaproteobacteria</taxon>
        <taxon>Pasteurellales</taxon>
        <taxon>Pasteurellaceae</taxon>
        <taxon>Rodentibacter</taxon>
    </lineage>
</organism>
<reference evidence="1 2" key="1">
    <citation type="submission" date="2016-10" db="EMBL/GenBank/DDBJ databases">
        <title>Rodentibacter gen. nov. and new species.</title>
        <authorList>
            <person name="Christensen H."/>
        </authorList>
    </citation>
    <scope>NUCLEOTIDE SEQUENCE [LARGE SCALE GENOMIC DNA]</scope>
    <source>
        <strain evidence="1 2">Ppn157</strain>
    </source>
</reference>
<evidence type="ECO:0000313" key="1">
    <source>
        <dbReference type="EMBL" id="OOF83520.1"/>
    </source>
</evidence>
<sequence length="65" mass="7789">MNKPNAENCLSAARKYRHDFYFFRQKWERFKHQNNEIAARAVYEKMVLALDKAVFLTKTAEKLAH</sequence>
<dbReference type="EMBL" id="MLAH01000062">
    <property type="protein sequence ID" value="OOF83520.1"/>
    <property type="molecule type" value="Genomic_DNA"/>
</dbReference>
<dbReference type="Proteomes" id="UP000189549">
    <property type="component" value="Unassembled WGS sequence"/>
</dbReference>
<proteinExistence type="predicted"/>
<dbReference type="AlphaFoldDB" id="A0A1V3L1Q0"/>
<gene>
    <name evidence="1" type="ORF">BKG93_09890</name>
</gene>
<protein>
    <submittedName>
        <fullName evidence="1">Uncharacterized protein</fullName>
    </submittedName>
</protein>